<comment type="caution">
    <text evidence="2">The sequence shown here is derived from an EMBL/GenBank/DDBJ whole genome shotgun (WGS) entry which is preliminary data.</text>
</comment>
<organism evidence="2 3">
    <name type="scientific">Pleurodeles waltl</name>
    <name type="common">Iberian ribbed newt</name>
    <dbReference type="NCBI Taxonomy" id="8319"/>
    <lineage>
        <taxon>Eukaryota</taxon>
        <taxon>Metazoa</taxon>
        <taxon>Chordata</taxon>
        <taxon>Craniata</taxon>
        <taxon>Vertebrata</taxon>
        <taxon>Euteleostomi</taxon>
        <taxon>Amphibia</taxon>
        <taxon>Batrachia</taxon>
        <taxon>Caudata</taxon>
        <taxon>Salamandroidea</taxon>
        <taxon>Salamandridae</taxon>
        <taxon>Pleurodelinae</taxon>
        <taxon>Pleurodeles</taxon>
    </lineage>
</organism>
<proteinExistence type="predicted"/>
<dbReference type="AlphaFoldDB" id="A0AAV7WD92"/>
<evidence type="ECO:0000313" key="3">
    <source>
        <dbReference type="Proteomes" id="UP001066276"/>
    </source>
</evidence>
<name>A0AAV7WD92_PLEWA</name>
<reference evidence="2" key="1">
    <citation type="journal article" date="2022" name="bioRxiv">
        <title>Sequencing and chromosome-scale assembly of the giantPleurodeles waltlgenome.</title>
        <authorList>
            <person name="Brown T."/>
            <person name="Elewa A."/>
            <person name="Iarovenko S."/>
            <person name="Subramanian E."/>
            <person name="Araus A.J."/>
            <person name="Petzold A."/>
            <person name="Susuki M."/>
            <person name="Suzuki K.-i.T."/>
            <person name="Hayashi T."/>
            <person name="Toyoda A."/>
            <person name="Oliveira C."/>
            <person name="Osipova E."/>
            <person name="Leigh N.D."/>
            <person name="Simon A."/>
            <person name="Yun M.H."/>
        </authorList>
    </citation>
    <scope>NUCLEOTIDE SEQUENCE</scope>
    <source>
        <strain evidence="2">20211129_DDA</strain>
        <tissue evidence="2">Liver</tissue>
    </source>
</reference>
<gene>
    <name evidence="2" type="ORF">NDU88_006366</name>
</gene>
<dbReference type="EMBL" id="JANPWB010000002">
    <property type="protein sequence ID" value="KAJ1211004.1"/>
    <property type="molecule type" value="Genomic_DNA"/>
</dbReference>
<evidence type="ECO:0000256" key="1">
    <source>
        <dbReference type="SAM" id="MobiDB-lite"/>
    </source>
</evidence>
<sequence>MTLPPVTKVFLEQLFWVLRDDLATLKQEIEADIKDLKREMAEVRQQFDTVERTDNTQEEEIDQHRREILDLQETN</sequence>
<evidence type="ECO:0000313" key="2">
    <source>
        <dbReference type="EMBL" id="KAJ1211004.1"/>
    </source>
</evidence>
<dbReference type="Proteomes" id="UP001066276">
    <property type="component" value="Chromosome 1_2"/>
</dbReference>
<keyword evidence="3" id="KW-1185">Reference proteome</keyword>
<protein>
    <submittedName>
        <fullName evidence="2">Uncharacterized protein</fullName>
    </submittedName>
</protein>
<accession>A0AAV7WD92</accession>
<feature type="region of interest" description="Disordered" evidence="1">
    <location>
        <begin position="51"/>
        <end position="75"/>
    </location>
</feature>